<proteinExistence type="predicted"/>
<keyword evidence="3" id="KW-0274">FAD</keyword>
<evidence type="ECO:0000256" key="2">
    <source>
        <dbReference type="ARBA" id="ARBA00022630"/>
    </source>
</evidence>
<evidence type="ECO:0000313" key="7">
    <source>
        <dbReference type="EMBL" id="GJE94154.1"/>
    </source>
</evidence>
<dbReference type="Gene3D" id="3.50.50.60">
    <property type="entry name" value="FAD/NAD(P)-binding domain"/>
    <property type="match status" value="1"/>
</dbReference>
<dbReference type="OrthoDB" id="333024at2759"/>
<dbReference type="Gene3D" id="3.40.50.720">
    <property type="entry name" value="NAD(P)-binding Rossmann-like Domain"/>
    <property type="match status" value="2"/>
</dbReference>
<dbReference type="SUPFAM" id="SSF51971">
    <property type="entry name" value="Nucleotide-binding domain"/>
    <property type="match status" value="1"/>
</dbReference>
<evidence type="ECO:0000256" key="5">
    <source>
        <dbReference type="ARBA" id="ARBA00023002"/>
    </source>
</evidence>
<dbReference type="EMBL" id="BPQB01000037">
    <property type="protein sequence ID" value="GJE94154.1"/>
    <property type="molecule type" value="Genomic_DNA"/>
</dbReference>
<evidence type="ECO:0000313" key="8">
    <source>
        <dbReference type="Proteomes" id="UP000703269"/>
    </source>
</evidence>
<reference evidence="7 8" key="1">
    <citation type="submission" date="2021-08" db="EMBL/GenBank/DDBJ databases">
        <title>Draft Genome Sequence of Phanerochaete sordida strain YK-624.</title>
        <authorList>
            <person name="Mori T."/>
            <person name="Dohra H."/>
            <person name="Suzuki T."/>
            <person name="Kawagishi H."/>
            <person name="Hirai H."/>
        </authorList>
    </citation>
    <scope>NUCLEOTIDE SEQUENCE [LARGE SCALE GENOMIC DNA]</scope>
    <source>
        <strain evidence="7 8">YK-624</strain>
    </source>
</reference>
<feature type="region of interest" description="Disordered" evidence="6">
    <location>
        <begin position="449"/>
        <end position="510"/>
    </location>
</feature>
<dbReference type="AlphaFoldDB" id="A0A9P3GH19"/>
<keyword evidence="2" id="KW-0285">Flavoprotein</keyword>
<name>A0A9P3GH19_9APHY</name>
<dbReference type="InterPro" id="IPR055275">
    <property type="entry name" value="Ferredox_Rdtase"/>
</dbReference>
<dbReference type="InterPro" id="IPR036188">
    <property type="entry name" value="FAD/NAD-bd_sf"/>
</dbReference>
<keyword evidence="8" id="KW-1185">Reference proteome</keyword>
<dbReference type="PRINTS" id="PR00368">
    <property type="entry name" value="FADPNR"/>
</dbReference>
<dbReference type="Proteomes" id="UP000703269">
    <property type="component" value="Unassembled WGS sequence"/>
</dbReference>
<comment type="caution">
    <text evidence="7">The sequence shown here is derived from an EMBL/GenBank/DDBJ whole genome shotgun (WGS) entry which is preliminary data.</text>
</comment>
<protein>
    <submittedName>
        <fullName evidence="7">Ferrodoxin-NADP(+) reductase</fullName>
    </submittedName>
</protein>
<evidence type="ECO:0000256" key="1">
    <source>
        <dbReference type="ARBA" id="ARBA00001974"/>
    </source>
</evidence>
<feature type="compositionally biased region" description="Gly residues" evidence="6">
    <location>
        <begin position="579"/>
        <end position="593"/>
    </location>
</feature>
<organism evidence="7 8">
    <name type="scientific">Phanerochaete sordida</name>
    <dbReference type="NCBI Taxonomy" id="48140"/>
    <lineage>
        <taxon>Eukaryota</taxon>
        <taxon>Fungi</taxon>
        <taxon>Dikarya</taxon>
        <taxon>Basidiomycota</taxon>
        <taxon>Agaricomycotina</taxon>
        <taxon>Agaricomycetes</taxon>
        <taxon>Polyporales</taxon>
        <taxon>Phanerochaetaceae</taxon>
        <taxon>Phanerochaete</taxon>
    </lineage>
</organism>
<dbReference type="PANTHER" id="PTHR48467:SF1">
    <property type="entry name" value="GLUTAMATE SYNTHASE 1 [NADH], CHLOROPLASTIC-LIKE"/>
    <property type="match status" value="1"/>
</dbReference>
<feature type="region of interest" description="Disordered" evidence="6">
    <location>
        <begin position="571"/>
        <end position="601"/>
    </location>
</feature>
<keyword evidence="5" id="KW-0560">Oxidoreductase</keyword>
<evidence type="ECO:0000256" key="6">
    <source>
        <dbReference type="SAM" id="MobiDB-lite"/>
    </source>
</evidence>
<sequence>MVVPILKVAILGSGPSAFYAAARILAVLPKTPVLQNAVRIHMYDRLWAPHGLVRYGVAPDHPEVKNCMNKFHEVASDPRVSFFGNVDVLPPPPEFLASATSLNSSMDGVEDEQSSEKNAGQRTRTTEWSFAGVNRKSASPFRLMPDGLHWIKENGDLLAGDGRYMIHPNPPKANAIRLDKLFPYYTHLVIASGAPVPVLHPALPPVDHKIIPALDMVHWYTHHPSATESITHYAMPPTIPKHVTIIGNGNVALDCARILLSDPARLRPYGLPAHVQAALEQSTLEHVAIVGRRGPRDAAFTTKELREMMNLDGVAFTGLRPEVLAAVDADARPLLRQHKRVLDVLRAGSACKPGGPGVRRTWSLEFWRAPVGAAAADARALAYDSPGHILLALAETRAVLKDGVPTGRVRTTDNIAIERTDLVVTALGQRATPETTPFCDPALGHIRTAGGSFTHPDAAAGQGAADATAARTPESAPAAGSTATTSPLADADAASEESAQKPKEEPPILGQVLHPLSGAPLRNIFAAGWAARGAKGVLGTTMLDAHTVGEALVADWLRGLREEEYKTEDAAAAADAKAGGEGEGAGAGAGEGAARGPKDLPPSLAQIYGVPTSPLPRMLGPTTVPRRLLNGLYARPSRARAAAVTYPEFMELAAREAGGAVRFGWREVADFLLRSDGVQKWFAHLKGEMPYQQREGQEQSMKAPEAKKEE</sequence>
<dbReference type="PANTHER" id="PTHR48467">
    <property type="entry name" value="GLUTAMATE SYNTHASE 1 [NADH], CHLOROPLASTIC-LIKE"/>
    <property type="match status" value="1"/>
</dbReference>
<feature type="region of interest" description="Disordered" evidence="6">
    <location>
        <begin position="690"/>
        <end position="710"/>
    </location>
</feature>
<comment type="cofactor">
    <cofactor evidence="1">
        <name>FAD</name>
        <dbReference type="ChEBI" id="CHEBI:57692"/>
    </cofactor>
</comment>
<feature type="compositionally biased region" description="Low complexity" evidence="6">
    <location>
        <begin position="457"/>
        <end position="492"/>
    </location>
</feature>
<accession>A0A9P3GH19</accession>
<evidence type="ECO:0000256" key="4">
    <source>
        <dbReference type="ARBA" id="ARBA00022857"/>
    </source>
</evidence>
<dbReference type="GO" id="GO:0016491">
    <property type="term" value="F:oxidoreductase activity"/>
    <property type="evidence" value="ECO:0007669"/>
    <property type="project" value="UniProtKB-KW"/>
</dbReference>
<keyword evidence="4" id="KW-0521">NADP</keyword>
<gene>
    <name evidence="7" type="ORF">PsYK624_103220</name>
</gene>
<evidence type="ECO:0000256" key="3">
    <source>
        <dbReference type="ARBA" id="ARBA00022827"/>
    </source>
</evidence>